<sequence>MILFIGLLVLTSEIFVGSQIIPHEAFERIRNFEPREFSYAHETEWPTWNTFFKKFAQNPNILDIDIDKTCAYDLALPHIVLFTNTSNTSYANFDKQPFLEFLDSGGVVGPGIFKGHQWFYGLYSECKGVSYDLGNHTFEGLYTRILISQNILLNASLSGYTTPGACESVFGLDICAPKSCSDEDLLKAFRRFGDMPDVDSSVCGVKTMRDEYFKKKDFGTWLVV</sequence>
<accession>A0A914E2C7</accession>
<dbReference type="InterPro" id="IPR006621">
    <property type="entry name" value="Nose-resist-to-fluoxetine_N"/>
</dbReference>
<evidence type="ECO:0000313" key="3">
    <source>
        <dbReference type="Proteomes" id="UP000887540"/>
    </source>
</evidence>
<keyword evidence="3" id="KW-1185">Reference proteome</keyword>
<dbReference type="AlphaFoldDB" id="A0A914E2C7"/>
<feature type="domain" description="Nose resistant-to-fluoxetine protein N-terminal" evidence="2">
    <location>
        <begin position="67"/>
        <end position="205"/>
    </location>
</feature>
<evidence type="ECO:0000259" key="2">
    <source>
        <dbReference type="SMART" id="SM00703"/>
    </source>
</evidence>
<dbReference type="Pfam" id="PF20146">
    <property type="entry name" value="NRF"/>
    <property type="match status" value="1"/>
</dbReference>
<name>A0A914E2C7_9BILA</name>
<dbReference type="Proteomes" id="UP000887540">
    <property type="component" value="Unplaced"/>
</dbReference>
<keyword evidence="1" id="KW-0732">Signal</keyword>
<feature type="chain" id="PRO_5036965289" evidence="1">
    <location>
        <begin position="19"/>
        <end position="224"/>
    </location>
</feature>
<proteinExistence type="predicted"/>
<dbReference type="SMART" id="SM00703">
    <property type="entry name" value="NRF"/>
    <property type="match status" value="1"/>
</dbReference>
<organism evidence="3 4">
    <name type="scientific">Acrobeloides nanus</name>
    <dbReference type="NCBI Taxonomy" id="290746"/>
    <lineage>
        <taxon>Eukaryota</taxon>
        <taxon>Metazoa</taxon>
        <taxon>Ecdysozoa</taxon>
        <taxon>Nematoda</taxon>
        <taxon>Chromadorea</taxon>
        <taxon>Rhabditida</taxon>
        <taxon>Tylenchina</taxon>
        <taxon>Cephalobomorpha</taxon>
        <taxon>Cephaloboidea</taxon>
        <taxon>Cephalobidae</taxon>
        <taxon>Acrobeloides</taxon>
    </lineage>
</organism>
<evidence type="ECO:0000313" key="4">
    <source>
        <dbReference type="WBParaSite" id="ACRNAN_scaffold5208.g23064.t1"/>
    </source>
</evidence>
<dbReference type="WBParaSite" id="ACRNAN_scaffold5208.g23064.t1">
    <property type="protein sequence ID" value="ACRNAN_scaffold5208.g23064.t1"/>
    <property type="gene ID" value="ACRNAN_scaffold5208.g23064"/>
</dbReference>
<feature type="signal peptide" evidence="1">
    <location>
        <begin position="1"/>
        <end position="18"/>
    </location>
</feature>
<evidence type="ECO:0000256" key="1">
    <source>
        <dbReference type="SAM" id="SignalP"/>
    </source>
</evidence>
<reference evidence="4" key="1">
    <citation type="submission" date="2022-11" db="UniProtKB">
        <authorList>
            <consortium name="WormBaseParasite"/>
        </authorList>
    </citation>
    <scope>IDENTIFICATION</scope>
</reference>
<protein>
    <submittedName>
        <fullName evidence="4">Nose resistant-to-fluoxetine protein N-terminal domain-containing protein</fullName>
    </submittedName>
</protein>